<dbReference type="GO" id="GO:0019901">
    <property type="term" value="F:protein kinase binding"/>
    <property type="evidence" value="ECO:0007669"/>
    <property type="project" value="InterPro"/>
</dbReference>
<evidence type="ECO:0000313" key="3">
    <source>
        <dbReference type="EMBL" id="KAE8657181.1"/>
    </source>
</evidence>
<dbReference type="InterPro" id="IPR013922">
    <property type="entry name" value="Cyclin_PHO80-like"/>
</dbReference>
<dbReference type="Pfam" id="PF08613">
    <property type="entry name" value="Cyclin"/>
    <property type="match status" value="1"/>
</dbReference>
<name>A0A6A2WGZ1_HIBSY</name>
<evidence type="ECO:0000313" key="4">
    <source>
        <dbReference type="Proteomes" id="UP000436088"/>
    </source>
</evidence>
<keyword evidence="4" id="KW-1185">Reference proteome</keyword>
<sequence>MSSLLERVAESNDHYRLFQSQKMSVFHGTTRPTISIRNYIGRIFKYANCSTSCFVVAYVCLDWVNSTVTKEVVMHSGRPRSGCMHVGAMHAELCMYVGAVHGPCTSNWCRSPWSPGDMVGHHGVSATKLLGDSAPQPSFNPLLPHACVASIAGRFLHP</sequence>
<gene>
    <name evidence="3" type="ORF">F3Y22_tig00116996pilonHSYRG00136</name>
</gene>
<organism evidence="3 4">
    <name type="scientific">Hibiscus syriacus</name>
    <name type="common">Rose of Sharon</name>
    <dbReference type="NCBI Taxonomy" id="106335"/>
    <lineage>
        <taxon>Eukaryota</taxon>
        <taxon>Viridiplantae</taxon>
        <taxon>Streptophyta</taxon>
        <taxon>Embryophyta</taxon>
        <taxon>Tracheophyta</taxon>
        <taxon>Spermatophyta</taxon>
        <taxon>Magnoliopsida</taxon>
        <taxon>eudicotyledons</taxon>
        <taxon>Gunneridae</taxon>
        <taxon>Pentapetalae</taxon>
        <taxon>rosids</taxon>
        <taxon>malvids</taxon>
        <taxon>Malvales</taxon>
        <taxon>Malvaceae</taxon>
        <taxon>Malvoideae</taxon>
        <taxon>Hibiscus</taxon>
    </lineage>
</organism>
<accession>A0A6A2WGZ1</accession>
<keyword evidence="1" id="KW-0132">Cell division</keyword>
<keyword evidence="2" id="KW-0131">Cell cycle</keyword>
<dbReference type="AlphaFoldDB" id="A0A6A2WGZ1"/>
<evidence type="ECO:0000256" key="1">
    <source>
        <dbReference type="ARBA" id="ARBA00022618"/>
    </source>
</evidence>
<dbReference type="EMBL" id="VEPZ02001761">
    <property type="protein sequence ID" value="KAE8657181.1"/>
    <property type="molecule type" value="Genomic_DNA"/>
</dbReference>
<protein>
    <submittedName>
        <fullName evidence="3">Cyclin-P4-1</fullName>
    </submittedName>
</protein>
<proteinExistence type="predicted"/>
<dbReference type="Proteomes" id="UP000436088">
    <property type="component" value="Unassembled WGS sequence"/>
</dbReference>
<dbReference type="Gene3D" id="1.10.472.10">
    <property type="entry name" value="Cyclin-like"/>
    <property type="match status" value="1"/>
</dbReference>
<dbReference type="PANTHER" id="PTHR15615:SF101">
    <property type="entry name" value="CYCLIN-U4-1"/>
    <property type="match status" value="1"/>
</dbReference>
<dbReference type="PANTHER" id="PTHR15615">
    <property type="match status" value="1"/>
</dbReference>
<comment type="caution">
    <text evidence="3">The sequence shown here is derived from an EMBL/GenBank/DDBJ whole genome shotgun (WGS) entry which is preliminary data.</text>
</comment>
<dbReference type="GO" id="GO:0051301">
    <property type="term" value="P:cell division"/>
    <property type="evidence" value="ECO:0007669"/>
    <property type="project" value="UniProtKB-KW"/>
</dbReference>
<reference evidence="3" key="1">
    <citation type="submission" date="2019-09" db="EMBL/GenBank/DDBJ databases">
        <title>Draft genome information of white flower Hibiscus syriacus.</title>
        <authorList>
            <person name="Kim Y.-M."/>
        </authorList>
    </citation>
    <scope>NUCLEOTIDE SEQUENCE [LARGE SCALE GENOMIC DNA]</scope>
    <source>
        <strain evidence="3">YM2019G1</strain>
    </source>
</reference>
<evidence type="ECO:0000256" key="2">
    <source>
        <dbReference type="ARBA" id="ARBA00023306"/>
    </source>
</evidence>